<dbReference type="OMA" id="MNFLAHI"/>
<keyword evidence="5 6" id="KW-0275">Fatty acid biosynthesis</keyword>
<evidence type="ECO:0000313" key="9">
    <source>
        <dbReference type="Proteomes" id="UP000048841"/>
    </source>
</evidence>
<dbReference type="Proteomes" id="UP000048841">
    <property type="component" value="Unassembled WGS sequence"/>
</dbReference>
<evidence type="ECO:0000256" key="3">
    <source>
        <dbReference type="ARBA" id="ARBA00022832"/>
    </source>
</evidence>
<organism evidence="7 9">
    <name type="scientific">Yersinia enterocolitica</name>
    <dbReference type="NCBI Taxonomy" id="630"/>
    <lineage>
        <taxon>Bacteria</taxon>
        <taxon>Pseudomonadati</taxon>
        <taxon>Pseudomonadota</taxon>
        <taxon>Gammaproteobacteria</taxon>
        <taxon>Enterobacterales</taxon>
        <taxon>Yersiniaceae</taxon>
        <taxon>Yersinia</taxon>
    </lineage>
</organism>
<dbReference type="HAMAP" id="MF_01950">
    <property type="entry name" value="AcpH"/>
    <property type="match status" value="1"/>
</dbReference>
<evidence type="ECO:0000256" key="2">
    <source>
        <dbReference type="ARBA" id="ARBA00022801"/>
    </source>
</evidence>
<protein>
    <recommendedName>
        <fullName evidence="6">Acyl carrier protein phosphodiesterase</fullName>
        <shortName evidence="6">ACP phosphodiesterase</shortName>
        <ecNumber evidence="6">3.1.4.14</ecNumber>
    </recommendedName>
</protein>
<keyword evidence="2 6" id="KW-0378">Hydrolase</keyword>
<sequence length="193" mass="22230">MNFLAHLHLATLADSSLLGNLLADFVRGNPQGEYSPEIVAGIMMHRRVDVMTDTLPLVKEARGYFSADYRRVAPITLDVLWDHFLSRNWDKLVPDCSLPDFIEHAQCQILPHLPLTPARFQNLNAYLWTERWLERYAELPFIADVLQGMANRRPKLAALAGSFHDIEQHYQPLEQLFLAFYPAMMLQAQNKQI</sequence>
<keyword evidence="1 6" id="KW-0444">Lipid biosynthesis</keyword>
<dbReference type="Proteomes" id="UP000595309">
    <property type="component" value="Chromosome"/>
</dbReference>
<dbReference type="GO" id="GO:0008770">
    <property type="term" value="F:[acyl-carrier-protein] phosphodiesterase activity"/>
    <property type="evidence" value="ECO:0007669"/>
    <property type="project" value="UniProtKB-UniRule"/>
</dbReference>
<dbReference type="PATRIC" id="fig|630.129.peg.1006"/>
<dbReference type="GeneID" id="31410115"/>
<comment type="catalytic activity">
    <reaction evidence="6">
        <text>holo-[ACP] + H2O = apo-[ACP] + (R)-4'-phosphopantetheine + H(+)</text>
        <dbReference type="Rhea" id="RHEA:20537"/>
        <dbReference type="Rhea" id="RHEA-COMP:9685"/>
        <dbReference type="Rhea" id="RHEA-COMP:9690"/>
        <dbReference type="ChEBI" id="CHEBI:15377"/>
        <dbReference type="ChEBI" id="CHEBI:15378"/>
        <dbReference type="ChEBI" id="CHEBI:29999"/>
        <dbReference type="ChEBI" id="CHEBI:61723"/>
        <dbReference type="ChEBI" id="CHEBI:64479"/>
        <dbReference type="EC" id="3.1.4.14"/>
    </reaction>
</comment>
<name>A0A0E1NE67_YEREN</name>
<evidence type="ECO:0000313" key="8">
    <source>
        <dbReference type="EMBL" id="QQU49109.1"/>
    </source>
</evidence>
<dbReference type="PANTHER" id="PTHR38764">
    <property type="entry name" value="ACYL CARRIER PROTEIN PHOSPHODIESTERASE"/>
    <property type="match status" value="1"/>
</dbReference>
<proteinExistence type="inferred from homology"/>
<dbReference type="EC" id="3.1.4.14" evidence="6"/>
<evidence type="ECO:0000256" key="1">
    <source>
        <dbReference type="ARBA" id="ARBA00022516"/>
    </source>
</evidence>
<dbReference type="InterPro" id="IPR007431">
    <property type="entry name" value="ACP_PD"/>
</dbReference>
<keyword evidence="4 6" id="KW-0443">Lipid metabolism</keyword>
<dbReference type="GO" id="GO:0006633">
    <property type="term" value="P:fatty acid biosynthetic process"/>
    <property type="evidence" value="ECO:0007669"/>
    <property type="project" value="UniProtKB-UniRule"/>
</dbReference>
<dbReference type="EMBL" id="CGBR01000021">
    <property type="protein sequence ID" value="CFQ67445.1"/>
    <property type="molecule type" value="Genomic_DNA"/>
</dbReference>
<evidence type="ECO:0000313" key="10">
    <source>
        <dbReference type="Proteomes" id="UP000595309"/>
    </source>
</evidence>
<dbReference type="PANTHER" id="PTHR38764:SF1">
    <property type="entry name" value="ACYL CARRIER PROTEIN PHOSPHODIESTERASE"/>
    <property type="match status" value="1"/>
</dbReference>
<comment type="function">
    <text evidence="6">Converts holo-ACP to apo-ACP by hydrolytic cleavage of the phosphopantetheine prosthetic group from ACP.</text>
</comment>
<evidence type="ECO:0000256" key="6">
    <source>
        <dbReference type="HAMAP-Rule" id="MF_01950"/>
    </source>
</evidence>
<gene>
    <name evidence="6" type="primary">acpH</name>
    <name evidence="7" type="ORF">ERS137941_02860</name>
    <name evidence="8" type="ORF">I6I39_13295</name>
</gene>
<evidence type="ECO:0000256" key="4">
    <source>
        <dbReference type="ARBA" id="ARBA00023098"/>
    </source>
</evidence>
<accession>A0A0E1NE67</accession>
<evidence type="ECO:0000256" key="5">
    <source>
        <dbReference type="ARBA" id="ARBA00023160"/>
    </source>
</evidence>
<dbReference type="KEGG" id="yet:CH48_2665"/>
<evidence type="ECO:0000313" key="7">
    <source>
        <dbReference type="EMBL" id="CFQ67445.1"/>
    </source>
</evidence>
<dbReference type="PIRSF" id="PIRSF011489">
    <property type="entry name" value="DUF479"/>
    <property type="match status" value="1"/>
</dbReference>
<reference evidence="7 9" key="1">
    <citation type="submission" date="2015-03" db="EMBL/GenBank/DDBJ databases">
        <authorList>
            <person name="Murphy D."/>
        </authorList>
    </citation>
    <scope>NUCLEOTIDE SEQUENCE [LARGE SCALE GENOMIC DNA]</scope>
    <source>
        <strain evidence="7 9">IP26249</strain>
    </source>
</reference>
<dbReference type="EMBL" id="CP068146">
    <property type="protein sequence ID" value="QQU49109.1"/>
    <property type="molecule type" value="Genomic_DNA"/>
</dbReference>
<comment type="similarity">
    <text evidence="6">Belongs to the AcpH family.</text>
</comment>
<dbReference type="RefSeq" id="WP_005160598.1">
    <property type="nucleotide sequence ID" value="NZ_CGBC01000016.1"/>
</dbReference>
<keyword evidence="3 6" id="KW-0276">Fatty acid metabolism</keyword>
<dbReference type="InterPro" id="IPR023491">
    <property type="entry name" value="ACP_phosphodiesterase_gpbac"/>
</dbReference>
<reference evidence="8 10" key="2">
    <citation type="submission" date="2021-01" db="EMBL/GenBank/DDBJ databases">
        <title>FDA dAtabase for Regulatory Grade micrObial Sequences (FDA-ARGOS): Supporting development and validation of Infectious Disease Dx tests.</title>
        <authorList>
            <person name="Blissenbach B."/>
            <person name="Krut O."/>
            <person name="Tallon L."/>
            <person name="Sadzewicz L."/>
            <person name="Zhao X."/>
            <person name="Boylan J."/>
            <person name="Ott S."/>
            <person name="Bowen H."/>
            <person name="Vavikolanu K."/>
            <person name="Mehta A."/>
            <person name="Aluvathingal J."/>
            <person name="Nadendla S."/>
            <person name="Yan Y."/>
            <person name="Sichtig H."/>
        </authorList>
    </citation>
    <scope>NUCLEOTIDE SEQUENCE [LARGE SCALE GENOMIC DNA]</scope>
    <source>
        <strain evidence="8 10">FDAARGOS_1082</strain>
    </source>
</reference>
<dbReference type="AlphaFoldDB" id="A0A0E1NE67"/>
<dbReference type="Pfam" id="PF04336">
    <property type="entry name" value="ACP_PD"/>
    <property type="match status" value="1"/>
</dbReference>